<dbReference type="InterPro" id="IPR006776">
    <property type="entry name" value="SsgB"/>
</dbReference>
<evidence type="ECO:0000256" key="3">
    <source>
        <dbReference type="ARBA" id="ARBA00022618"/>
    </source>
</evidence>
<evidence type="ECO:0000256" key="4">
    <source>
        <dbReference type="ARBA" id="ARBA00022969"/>
    </source>
</evidence>
<evidence type="ECO:0000256" key="2">
    <source>
        <dbReference type="ARBA" id="ARBA00009323"/>
    </source>
</evidence>
<proteinExistence type="inferred from homology"/>
<keyword evidence="6" id="KW-0131">Cell cycle</keyword>
<keyword evidence="3" id="KW-0132">Cell division</keyword>
<dbReference type="GO" id="GO:0000917">
    <property type="term" value="P:division septum assembly"/>
    <property type="evidence" value="ECO:0007669"/>
    <property type="project" value="UniProtKB-KW"/>
</dbReference>
<dbReference type="InterPro" id="IPR038658">
    <property type="entry name" value="SsgB_sf"/>
</dbReference>
<dbReference type="GO" id="GO:0030435">
    <property type="term" value="P:sporulation resulting in formation of a cellular spore"/>
    <property type="evidence" value="ECO:0007669"/>
    <property type="project" value="UniProtKB-KW"/>
</dbReference>
<dbReference type="AlphaFoldDB" id="A0AAU2GWJ6"/>
<keyword evidence="4" id="KW-0749">Sporulation</keyword>
<protein>
    <submittedName>
        <fullName evidence="7">SsgA family sporulation/cell division regulator</fullName>
    </submittedName>
</protein>
<dbReference type="Pfam" id="PF04686">
    <property type="entry name" value="SsgA"/>
    <property type="match status" value="1"/>
</dbReference>
<sequence length="158" mass="17038">MEEICVPLYVELLHEGGDAMTPVEAVMTYDSDDPLAVSVDFVCGNGTHTTWTMGRDLVAEGLTSRRPVGLGDVRVWYCGDGGLRIRLDSDEGSADLLAGLEDVAEFLSRTYQLVPEGSELDGYDVDAVLDLLFAPTPSPAPACRWCGRECPCLDHGAQ</sequence>
<comment type="similarity">
    <text evidence="2">Belongs to the SsgA family.</text>
</comment>
<name>A0AAU2GWJ6_9ACTN</name>
<accession>A0AAU2GWJ6</accession>
<evidence type="ECO:0000256" key="1">
    <source>
        <dbReference type="ARBA" id="ARBA00004431"/>
    </source>
</evidence>
<evidence type="ECO:0000313" key="7">
    <source>
        <dbReference type="EMBL" id="WTU38992.1"/>
    </source>
</evidence>
<reference evidence="7" key="1">
    <citation type="submission" date="2022-10" db="EMBL/GenBank/DDBJ databases">
        <title>The complete genomes of actinobacterial strains from the NBC collection.</title>
        <authorList>
            <person name="Joergensen T.S."/>
            <person name="Alvarez Arevalo M."/>
            <person name="Sterndorff E.B."/>
            <person name="Faurdal D."/>
            <person name="Vuksanovic O."/>
            <person name="Mourched A.-S."/>
            <person name="Charusanti P."/>
            <person name="Shaw S."/>
            <person name="Blin K."/>
            <person name="Weber T."/>
        </authorList>
    </citation>
    <scope>NUCLEOTIDE SEQUENCE</scope>
    <source>
        <strain evidence="7">NBC_00060</strain>
    </source>
</reference>
<gene>
    <name evidence="7" type="ORF">OHV25_05070</name>
</gene>
<evidence type="ECO:0000256" key="5">
    <source>
        <dbReference type="ARBA" id="ARBA00023210"/>
    </source>
</evidence>
<evidence type="ECO:0000256" key="6">
    <source>
        <dbReference type="ARBA" id="ARBA00023306"/>
    </source>
</evidence>
<dbReference type="EMBL" id="CP108253">
    <property type="protein sequence ID" value="WTU38992.1"/>
    <property type="molecule type" value="Genomic_DNA"/>
</dbReference>
<comment type="subcellular location">
    <subcellularLocation>
        <location evidence="1">Cell septum</location>
    </subcellularLocation>
</comment>
<dbReference type="GO" id="GO:0030428">
    <property type="term" value="C:cell septum"/>
    <property type="evidence" value="ECO:0007669"/>
    <property type="project" value="UniProtKB-SubCell"/>
</dbReference>
<keyword evidence="5" id="KW-0717">Septation</keyword>
<dbReference type="Gene3D" id="2.30.31.20">
    <property type="entry name" value="Sporulation-specific cell division protein SsgB"/>
    <property type="match status" value="1"/>
</dbReference>
<organism evidence="7">
    <name type="scientific">Streptomyces sp. NBC_00060</name>
    <dbReference type="NCBI Taxonomy" id="2975636"/>
    <lineage>
        <taxon>Bacteria</taxon>
        <taxon>Bacillati</taxon>
        <taxon>Actinomycetota</taxon>
        <taxon>Actinomycetes</taxon>
        <taxon>Kitasatosporales</taxon>
        <taxon>Streptomycetaceae</taxon>
        <taxon>Streptomyces</taxon>
    </lineage>
</organism>